<feature type="region of interest" description="Disordered" evidence="3">
    <location>
        <begin position="1"/>
        <end position="41"/>
    </location>
</feature>
<dbReference type="PANTHER" id="PTHR43877">
    <property type="entry name" value="AMINOALKYLPHOSPHONATE N-ACETYLTRANSFERASE-RELATED-RELATED"/>
    <property type="match status" value="1"/>
</dbReference>
<dbReference type="Gene3D" id="3.40.630.30">
    <property type="match status" value="1"/>
</dbReference>
<evidence type="ECO:0000256" key="2">
    <source>
        <dbReference type="ARBA" id="ARBA00023315"/>
    </source>
</evidence>
<proteinExistence type="predicted"/>
<evidence type="ECO:0000256" key="1">
    <source>
        <dbReference type="ARBA" id="ARBA00022679"/>
    </source>
</evidence>
<sequence>MSQSESGPDRPGKRLRKREAIATEQTLDTSGTDSLLPTSDPFADRYGGTGWRRETGDSVAHGVAVRSEIAANDSDSLWRALVEHRLLTRLAGPLAGECFADVLAQWEEHLSALAPRSDWEQAAVVPRPSRDPAGSAELLRHAFAPVRVLAVRPADRLAAPGPATQPGVRIRPAEPADLDTAVALSLRLQRYDAQFGLVTLRPNVEGLLREALSEELRCGEPTVWLAELYGRPLGLLRIQFPPGTAWISPFVAVDRVGYVASLHVDEAARSSGVGGALAAHAHQLFDEAGVEAALLHHALPNPTSTPFWYAQGYRPLWTYWYRRPAVR</sequence>
<dbReference type="InterPro" id="IPR050832">
    <property type="entry name" value="Bact_Acetyltransf"/>
</dbReference>
<gene>
    <name evidence="5" type="ORF">ORV05_30430</name>
</gene>
<feature type="domain" description="N-acetyltransferase" evidence="4">
    <location>
        <begin position="168"/>
        <end position="327"/>
    </location>
</feature>
<accession>A0ABY7AYU3</accession>
<organism evidence="5 6">
    <name type="scientific">Amycolatopsis cynarae</name>
    <dbReference type="NCBI Taxonomy" id="2995223"/>
    <lineage>
        <taxon>Bacteria</taxon>
        <taxon>Bacillati</taxon>
        <taxon>Actinomycetota</taxon>
        <taxon>Actinomycetes</taxon>
        <taxon>Pseudonocardiales</taxon>
        <taxon>Pseudonocardiaceae</taxon>
        <taxon>Amycolatopsis</taxon>
    </lineage>
</organism>
<keyword evidence="2" id="KW-0012">Acyltransferase</keyword>
<name>A0ABY7AYU3_9PSEU</name>
<dbReference type="SUPFAM" id="SSF55729">
    <property type="entry name" value="Acyl-CoA N-acyltransferases (Nat)"/>
    <property type="match status" value="1"/>
</dbReference>
<dbReference type="RefSeq" id="WP_268755357.1">
    <property type="nucleotide sequence ID" value="NZ_CP113836.1"/>
</dbReference>
<dbReference type="InterPro" id="IPR000182">
    <property type="entry name" value="GNAT_dom"/>
</dbReference>
<dbReference type="InterPro" id="IPR016181">
    <property type="entry name" value="Acyl_CoA_acyltransferase"/>
</dbReference>
<dbReference type="Proteomes" id="UP001163203">
    <property type="component" value="Chromosome"/>
</dbReference>
<dbReference type="PANTHER" id="PTHR43877:SF1">
    <property type="entry name" value="ACETYLTRANSFERASE"/>
    <property type="match status" value="1"/>
</dbReference>
<evidence type="ECO:0000313" key="5">
    <source>
        <dbReference type="EMBL" id="WAL65185.1"/>
    </source>
</evidence>
<dbReference type="EMBL" id="CP113836">
    <property type="protein sequence ID" value="WAL65185.1"/>
    <property type="molecule type" value="Genomic_DNA"/>
</dbReference>
<protein>
    <submittedName>
        <fullName evidence="5">GNAT family N-acetyltransferase</fullName>
    </submittedName>
</protein>
<evidence type="ECO:0000256" key="3">
    <source>
        <dbReference type="SAM" id="MobiDB-lite"/>
    </source>
</evidence>
<evidence type="ECO:0000313" key="6">
    <source>
        <dbReference type="Proteomes" id="UP001163203"/>
    </source>
</evidence>
<reference evidence="5" key="1">
    <citation type="submission" date="2022-11" db="EMBL/GenBank/DDBJ databases">
        <authorList>
            <person name="Mo P."/>
        </authorList>
    </citation>
    <scope>NUCLEOTIDE SEQUENCE</scope>
    <source>
        <strain evidence="5">HUAS 11-8</strain>
    </source>
</reference>
<dbReference type="Pfam" id="PF00583">
    <property type="entry name" value="Acetyltransf_1"/>
    <property type="match status" value="1"/>
</dbReference>
<feature type="compositionally biased region" description="Polar residues" evidence="3">
    <location>
        <begin position="23"/>
        <end position="37"/>
    </location>
</feature>
<keyword evidence="1" id="KW-0808">Transferase</keyword>
<evidence type="ECO:0000259" key="4">
    <source>
        <dbReference type="PROSITE" id="PS51186"/>
    </source>
</evidence>
<dbReference type="PROSITE" id="PS51186">
    <property type="entry name" value="GNAT"/>
    <property type="match status" value="1"/>
</dbReference>
<dbReference type="CDD" id="cd04301">
    <property type="entry name" value="NAT_SF"/>
    <property type="match status" value="1"/>
</dbReference>
<keyword evidence="6" id="KW-1185">Reference proteome</keyword>